<keyword evidence="2" id="KW-0808">Transferase</keyword>
<feature type="binding site" evidence="3">
    <location>
        <position position="92"/>
    </location>
    <ligand>
        <name>ATP</name>
        <dbReference type="ChEBI" id="CHEBI:30616"/>
    </ligand>
</feature>
<feature type="domain" description="Protein kinase" evidence="4">
    <location>
        <begin position="63"/>
        <end position="164"/>
    </location>
</feature>
<dbReference type="PROSITE" id="PS00107">
    <property type="entry name" value="PROTEIN_KINASE_ATP"/>
    <property type="match status" value="1"/>
</dbReference>
<dbReference type="Proteomes" id="UP000193380">
    <property type="component" value="Unassembled WGS sequence"/>
</dbReference>
<dbReference type="PaxDb" id="8022-A0A060YRU6"/>
<reference evidence="5" key="2">
    <citation type="submission" date="2014-03" db="EMBL/GenBank/DDBJ databases">
        <authorList>
            <person name="Genoscope - CEA"/>
        </authorList>
    </citation>
    <scope>NUCLEOTIDE SEQUENCE</scope>
</reference>
<evidence type="ECO:0000256" key="3">
    <source>
        <dbReference type="PROSITE-ProRule" id="PRU10141"/>
    </source>
</evidence>
<dbReference type="PANTHER" id="PTHR22988:SF31">
    <property type="entry name" value="SERINE_THREONINE-PROTEIN KINASE MRCK ALPHA"/>
    <property type="match status" value="1"/>
</dbReference>
<evidence type="ECO:0000259" key="4">
    <source>
        <dbReference type="PROSITE" id="PS50011"/>
    </source>
</evidence>
<evidence type="ECO:0000256" key="1">
    <source>
        <dbReference type="ARBA" id="ARBA00022527"/>
    </source>
</evidence>
<dbReference type="GO" id="GO:0004674">
    <property type="term" value="F:protein serine/threonine kinase activity"/>
    <property type="evidence" value="ECO:0007669"/>
    <property type="project" value="UniProtKB-KW"/>
</dbReference>
<evidence type="ECO:0000256" key="2">
    <source>
        <dbReference type="ARBA" id="ARBA00022777"/>
    </source>
</evidence>
<gene>
    <name evidence="5" type="ORF">GSONMT00012694001</name>
</gene>
<dbReference type="InterPro" id="IPR000719">
    <property type="entry name" value="Prot_kinase_dom"/>
</dbReference>
<dbReference type="AlphaFoldDB" id="A0A060YRU6"/>
<dbReference type="GO" id="GO:0031032">
    <property type="term" value="P:actomyosin structure organization"/>
    <property type="evidence" value="ECO:0007669"/>
    <property type="project" value="TreeGrafter"/>
</dbReference>
<keyword evidence="3" id="KW-0547">Nucleotide-binding</keyword>
<organism evidence="5 6">
    <name type="scientific">Oncorhynchus mykiss</name>
    <name type="common">Rainbow trout</name>
    <name type="synonym">Salmo gairdneri</name>
    <dbReference type="NCBI Taxonomy" id="8022"/>
    <lineage>
        <taxon>Eukaryota</taxon>
        <taxon>Metazoa</taxon>
        <taxon>Chordata</taxon>
        <taxon>Craniata</taxon>
        <taxon>Vertebrata</taxon>
        <taxon>Euteleostomi</taxon>
        <taxon>Actinopterygii</taxon>
        <taxon>Neopterygii</taxon>
        <taxon>Teleostei</taxon>
        <taxon>Protacanthopterygii</taxon>
        <taxon>Salmoniformes</taxon>
        <taxon>Salmonidae</taxon>
        <taxon>Salmoninae</taxon>
        <taxon>Oncorhynchus</taxon>
    </lineage>
</organism>
<dbReference type="STRING" id="8022.A0A060YRU6"/>
<name>A0A060YRU6_ONCMY</name>
<dbReference type="GO" id="GO:0005737">
    <property type="term" value="C:cytoplasm"/>
    <property type="evidence" value="ECO:0007669"/>
    <property type="project" value="TreeGrafter"/>
</dbReference>
<keyword evidence="1" id="KW-0723">Serine/threonine-protein kinase</keyword>
<dbReference type="PROSITE" id="PS50011">
    <property type="entry name" value="PROTEIN_KINASE_DOM"/>
    <property type="match status" value="1"/>
</dbReference>
<sequence>MHNCSTLRILRSSNILYENRHSLQYLPTLRTISSPQNAHLSFSPAAKPFTSMVKQLRLHKEDFEILKVIGRGAFGEVAVVKVKNADKVFAMKILNKWEMLKRAETACFREERDVLVNGDSQWITTLHYAFQDDNFLVRSPLTSPLFIWVSIYGMSASQIVTYCQ</sequence>
<keyword evidence="3" id="KW-0067">ATP-binding</keyword>
<dbReference type="InterPro" id="IPR017441">
    <property type="entry name" value="Protein_kinase_ATP_BS"/>
</dbReference>
<reference evidence="5" key="1">
    <citation type="journal article" date="2014" name="Nat. Commun.">
        <title>The rainbow trout genome provides novel insights into evolution after whole-genome duplication in vertebrates.</title>
        <authorList>
            <person name="Berthelot C."/>
            <person name="Brunet F."/>
            <person name="Chalopin D."/>
            <person name="Juanchich A."/>
            <person name="Bernard M."/>
            <person name="Noel B."/>
            <person name="Bento P."/>
            <person name="Da Silva C."/>
            <person name="Labadie K."/>
            <person name="Alberti A."/>
            <person name="Aury J.M."/>
            <person name="Louis A."/>
            <person name="Dehais P."/>
            <person name="Bardou P."/>
            <person name="Montfort J."/>
            <person name="Klopp C."/>
            <person name="Cabau C."/>
            <person name="Gaspin C."/>
            <person name="Thorgaard G.H."/>
            <person name="Boussaha M."/>
            <person name="Quillet E."/>
            <person name="Guyomard R."/>
            <person name="Galiana D."/>
            <person name="Bobe J."/>
            <person name="Volff J.N."/>
            <person name="Genet C."/>
            <person name="Wincker P."/>
            <person name="Jaillon O."/>
            <person name="Roest Crollius H."/>
            <person name="Guiguen Y."/>
        </authorList>
    </citation>
    <scope>NUCLEOTIDE SEQUENCE [LARGE SCALE GENOMIC DNA]</scope>
</reference>
<accession>A0A060YRU6</accession>
<dbReference type="Gene3D" id="3.30.200.20">
    <property type="entry name" value="Phosphorylase Kinase, domain 1"/>
    <property type="match status" value="1"/>
</dbReference>
<evidence type="ECO:0000313" key="5">
    <source>
        <dbReference type="EMBL" id="CDQ91855.1"/>
    </source>
</evidence>
<dbReference type="GO" id="GO:0042641">
    <property type="term" value="C:actomyosin"/>
    <property type="evidence" value="ECO:0007669"/>
    <property type="project" value="TreeGrafter"/>
</dbReference>
<dbReference type="GO" id="GO:0005524">
    <property type="term" value="F:ATP binding"/>
    <property type="evidence" value="ECO:0007669"/>
    <property type="project" value="UniProtKB-UniRule"/>
</dbReference>
<dbReference type="SUPFAM" id="SSF56112">
    <property type="entry name" value="Protein kinase-like (PK-like)"/>
    <property type="match status" value="1"/>
</dbReference>
<protein>
    <recommendedName>
        <fullName evidence="4">Protein kinase domain-containing protein</fullName>
    </recommendedName>
</protein>
<evidence type="ECO:0000313" key="6">
    <source>
        <dbReference type="Proteomes" id="UP000193380"/>
    </source>
</evidence>
<dbReference type="FunFam" id="3.30.200.20:FF:001209">
    <property type="entry name" value="Serine/threonine-protein kinase MRCK beta"/>
    <property type="match status" value="1"/>
</dbReference>
<dbReference type="EMBL" id="FR912381">
    <property type="protein sequence ID" value="CDQ91855.1"/>
    <property type="molecule type" value="Genomic_DNA"/>
</dbReference>
<dbReference type="PANTHER" id="PTHR22988">
    <property type="entry name" value="MYOTONIC DYSTROPHY S/T KINASE-RELATED"/>
    <property type="match status" value="1"/>
</dbReference>
<keyword evidence="2" id="KW-0418">Kinase</keyword>
<dbReference type="InterPro" id="IPR011009">
    <property type="entry name" value="Kinase-like_dom_sf"/>
</dbReference>
<proteinExistence type="predicted"/>
<dbReference type="InterPro" id="IPR050839">
    <property type="entry name" value="Rho-assoc_Ser/Thr_Kinase"/>
</dbReference>